<dbReference type="eggNOG" id="COG0524">
    <property type="taxonomic scope" value="Bacteria"/>
</dbReference>
<feature type="domain" description="Carbohydrate kinase PfkB" evidence="13">
    <location>
        <begin position="9"/>
        <end position="294"/>
    </location>
</feature>
<reference evidence="14" key="1">
    <citation type="submission" date="2010-05" db="EMBL/GenBank/DDBJ databases">
        <authorList>
            <person name="Muzny D."/>
            <person name="Qin X."/>
            <person name="Buhay C."/>
            <person name="Dugan-Rocha S."/>
            <person name="Ding Y."/>
            <person name="Chen G."/>
            <person name="Hawes A."/>
            <person name="Holder M."/>
            <person name="Jhangiani S."/>
            <person name="Johnson A."/>
            <person name="Khan Z."/>
            <person name="Li Z."/>
            <person name="Liu W."/>
            <person name="Liu X."/>
            <person name="Perez L."/>
            <person name="Shen H."/>
            <person name="Wang Q."/>
            <person name="Watt J."/>
            <person name="Xi L."/>
            <person name="Xin Y."/>
            <person name="Zhou J."/>
            <person name="Deng J."/>
            <person name="Jiang H."/>
            <person name="Liu Y."/>
            <person name="Qu J."/>
            <person name="Song X.-Z."/>
            <person name="Zhang L."/>
            <person name="Villasana D."/>
            <person name="Johnson A."/>
            <person name="Liu J."/>
            <person name="Liyanage D."/>
            <person name="Lorensuhewa L."/>
            <person name="Robinson T."/>
            <person name="Song A."/>
            <person name="Song B.-B."/>
            <person name="Dinh H."/>
            <person name="Thornton R."/>
            <person name="Coyle M."/>
            <person name="Francisco L."/>
            <person name="Jackson L."/>
            <person name="Javaid M."/>
            <person name="Korchina V."/>
            <person name="Kovar C."/>
            <person name="Mata R."/>
            <person name="Mathew T."/>
            <person name="Ngo R."/>
            <person name="Nguyen L."/>
            <person name="Nguyen N."/>
            <person name="Okwuonu G."/>
            <person name="Ongeri F."/>
            <person name="Pham C."/>
            <person name="Simmons D."/>
            <person name="Wilczek-Boney K."/>
            <person name="Hale W."/>
            <person name="Jakkamsetti A."/>
            <person name="Pham P."/>
            <person name="Ruth R."/>
            <person name="San Lucas F."/>
            <person name="Warren J."/>
            <person name="Zhang J."/>
            <person name="Zhao Z."/>
            <person name="Zhou C."/>
            <person name="Zhu D."/>
            <person name="Lee S."/>
            <person name="Bess C."/>
            <person name="Blankenburg K."/>
            <person name="Forbes L."/>
            <person name="Fu Q."/>
            <person name="Gubbala S."/>
            <person name="Hirani K."/>
            <person name="Jayaseelan J.C."/>
            <person name="Lara F."/>
            <person name="Munidasa M."/>
            <person name="Palculict T."/>
            <person name="Patil S."/>
            <person name="Pu L.-L."/>
            <person name="Saada N."/>
            <person name="Tang L."/>
            <person name="Weissenberger G."/>
            <person name="Zhu Y."/>
            <person name="Hemphill L."/>
            <person name="Shang Y."/>
            <person name="Youmans B."/>
            <person name="Ayvaz T."/>
            <person name="Ross M."/>
            <person name="Santibanez J."/>
            <person name="Aqrawi P."/>
            <person name="Gross S."/>
            <person name="Joshi V."/>
            <person name="Fowler G."/>
            <person name="Nazareth L."/>
            <person name="Reid J."/>
            <person name="Worley K."/>
            <person name="Petrosino J."/>
            <person name="Highlander S."/>
            <person name="Gibbs R."/>
        </authorList>
    </citation>
    <scope>NUCLEOTIDE SEQUENCE [LARGE SCALE GENOMIC DNA]</scope>
    <source>
        <strain evidence="14">ATCC 53516</strain>
    </source>
</reference>
<keyword evidence="12" id="KW-0963">Cytoplasm</keyword>
<dbReference type="GO" id="GO:0005737">
    <property type="term" value="C:cytoplasm"/>
    <property type="evidence" value="ECO:0007669"/>
    <property type="project" value="UniProtKB-SubCell"/>
</dbReference>
<comment type="pathway">
    <text evidence="12">Carbohydrate metabolism; D-ribose degradation; D-ribose 5-phosphate from beta-D-ribopyranose: step 2/2.</text>
</comment>
<keyword evidence="11 12" id="KW-0119">Carbohydrate metabolism</keyword>
<keyword evidence="7 12" id="KW-0418">Kinase</keyword>
<feature type="binding site" evidence="12">
    <location>
        <begin position="251"/>
        <end position="252"/>
    </location>
    <ligand>
        <name>ATP</name>
        <dbReference type="ChEBI" id="CHEBI:30616"/>
    </ligand>
</feature>
<dbReference type="HOGENOM" id="CLU_027634_2_1_9"/>
<feature type="binding site" evidence="12">
    <location>
        <position position="248"/>
    </location>
    <ligand>
        <name>K(+)</name>
        <dbReference type="ChEBI" id="CHEBI:29103"/>
    </ligand>
</feature>
<comment type="caution">
    <text evidence="14">The sequence shown here is derived from an EMBL/GenBank/DDBJ whole genome shotgun (WGS) entry which is preliminary data.</text>
</comment>
<evidence type="ECO:0000256" key="11">
    <source>
        <dbReference type="ARBA" id="ARBA00023277"/>
    </source>
</evidence>
<evidence type="ECO:0000259" key="13">
    <source>
        <dbReference type="Pfam" id="PF00294"/>
    </source>
</evidence>
<evidence type="ECO:0000256" key="7">
    <source>
        <dbReference type="ARBA" id="ARBA00022777"/>
    </source>
</evidence>
<dbReference type="PROSITE" id="PS00584">
    <property type="entry name" value="PFKB_KINASES_2"/>
    <property type="match status" value="1"/>
</dbReference>
<feature type="binding site" evidence="12">
    <location>
        <position position="145"/>
    </location>
    <ligand>
        <name>substrate</name>
    </ligand>
</feature>
<comment type="subcellular location">
    <subcellularLocation>
        <location evidence="12">Cytoplasm</location>
    </subcellularLocation>
</comment>
<dbReference type="Proteomes" id="UP000004063">
    <property type="component" value="Chromosome"/>
</dbReference>
<sequence>MQNEERFMSILVIGSVNVDTTYNLENFPKPGETISSLSKSRSVGGKGANQAIACQKLGGDVKFLACVGNDMDADFIFEHMREYGVDTSNIIKKDVDTGTALINVDKTGQNEIVLDHGANYAITIQDIDDNIELLDECDILILQMEIPQEVNEYAIKKAKEKGVFVILNPAPSEFEVEDILDKVDLFVPNENEILRYSSKNNLKEAADELLDKNVGSVIITLGENGSEYFSKTEHIKQDAIKAKVVDTTSAGDSYIGAMAVMLDQKKSIKEAMEFATKASSKTVTRKGSGESIPTIDEIM</sequence>
<dbReference type="AlphaFoldDB" id="D6S9S2"/>
<feature type="binding site" evidence="12">
    <location>
        <position position="285"/>
    </location>
    <ligand>
        <name>K(+)</name>
        <dbReference type="ChEBI" id="CHEBI:29103"/>
    </ligand>
</feature>
<comment type="activity regulation">
    <text evidence="12">Activated by a monovalent cation that binds near, but not in, the active site. The most likely occupant of the site in vivo is potassium. Ion binding induces a conformational change that may alter substrate affinity.</text>
</comment>
<protein>
    <recommendedName>
        <fullName evidence="3 12">Ribokinase</fullName>
        <shortName evidence="12">RK</shortName>
        <ecNumber evidence="2 12">2.7.1.15</ecNumber>
    </recommendedName>
</protein>
<comment type="similarity">
    <text evidence="12">Belongs to the carbohydrate kinase PfkB family. Ribokinase subfamily.</text>
</comment>
<dbReference type="CDD" id="cd01174">
    <property type="entry name" value="ribokinase"/>
    <property type="match status" value="1"/>
</dbReference>
<feature type="binding site" evidence="12">
    <location>
        <begin position="45"/>
        <end position="49"/>
    </location>
    <ligand>
        <name>substrate</name>
    </ligand>
</feature>
<evidence type="ECO:0000256" key="3">
    <source>
        <dbReference type="ARBA" id="ARBA00016943"/>
    </source>
</evidence>
<dbReference type="PANTHER" id="PTHR10584:SF166">
    <property type="entry name" value="RIBOKINASE"/>
    <property type="match status" value="1"/>
</dbReference>
<evidence type="ECO:0000256" key="2">
    <source>
        <dbReference type="ARBA" id="ARBA00012035"/>
    </source>
</evidence>
<dbReference type="InterPro" id="IPR011877">
    <property type="entry name" value="Ribokinase"/>
</dbReference>
<dbReference type="GO" id="GO:0005524">
    <property type="term" value="F:ATP binding"/>
    <property type="evidence" value="ECO:0007669"/>
    <property type="project" value="UniProtKB-UniRule"/>
</dbReference>
<dbReference type="UniPathway" id="UPA00916">
    <property type="reaction ID" value="UER00889"/>
</dbReference>
<evidence type="ECO:0000256" key="5">
    <source>
        <dbReference type="ARBA" id="ARBA00022723"/>
    </source>
</evidence>
<feature type="active site" description="Proton acceptor" evidence="12">
    <location>
        <position position="252"/>
    </location>
</feature>
<gene>
    <name evidence="12" type="primary">rbsK</name>
    <name evidence="14" type="ORF">HMPREF0391_11208</name>
</gene>
<dbReference type="InterPro" id="IPR002139">
    <property type="entry name" value="Ribo/fructo_kinase"/>
</dbReference>
<dbReference type="GO" id="GO:0046872">
    <property type="term" value="F:metal ion binding"/>
    <property type="evidence" value="ECO:0007669"/>
    <property type="project" value="UniProtKB-KW"/>
</dbReference>
<dbReference type="InterPro" id="IPR029056">
    <property type="entry name" value="Ribokinase-like"/>
</dbReference>
<keyword evidence="6 12" id="KW-0547">Nucleotide-binding</keyword>
<feature type="binding site" evidence="12">
    <location>
        <position position="189"/>
    </location>
    <ligand>
        <name>ATP</name>
        <dbReference type="ChEBI" id="CHEBI:30616"/>
    </ligand>
</feature>
<comment type="function">
    <text evidence="12">Catalyzes the phosphorylation of ribose at O-5 in a reaction requiring ATP and magnesium. The resulting D-ribose-5-phosphate can then be used either for sythesis of nucleotides, histidine, and tryptophan, or as a component of the pentose phosphate pathway.</text>
</comment>
<evidence type="ECO:0000256" key="9">
    <source>
        <dbReference type="ARBA" id="ARBA00022842"/>
    </source>
</evidence>
<feature type="binding site" evidence="12">
    <location>
        <position position="252"/>
    </location>
    <ligand>
        <name>substrate</name>
    </ligand>
</feature>
<evidence type="ECO:0000256" key="8">
    <source>
        <dbReference type="ARBA" id="ARBA00022840"/>
    </source>
</evidence>
<dbReference type="NCBIfam" id="TIGR02152">
    <property type="entry name" value="D_ribokin_bact"/>
    <property type="match status" value="1"/>
</dbReference>
<accession>D6S9S2</accession>
<dbReference type="EC" id="2.7.1.15" evidence="2 12"/>
<feature type="binding site" evidence="12">
    <location>
        <position position="246"/>
    </location>
    <ligand>
        <name>K(+)</name>
        <dbReference type="ChEBI" id="CHEBI:29103"/>
    </ligand>
</feature>
<keyword evidence="8 12" id="KW-0067">ATP-binding</keyword>
<dbReference type="GO" id="GO:0019303">
    <property type="term" value="P:D-ribose catabolic process"/>
    <property type="evidence" value="ECO:0007669"/>
    <property type="project" value="UniProtKB-UniRule"/>
</dbReference>
<proteinExistence type="inferred from homology"/>
<dbReference type="PANTHER" id="PTHR10584">
    <property type="entry name" value="SUGAR KINASE"/>
    <property type="match status" value="1"/>
</dbReference>
<feature type="binding site" evidence="12">
    <location>
        <position position="282"/>
    </location>
    <ligand>
        <name>K(+)</name>
        <dbReference type="ChEBI" id="CHEBI:29103"/>
    </ligand>
</feature>
<dbReference type="HAMAP" id="MF_01987">
    <property type="entry name" value="Ribokinase"/>
    <property type="match status" value="1"/>
</dbReference>
<dbReference type="EMBL" id="ACHM02000002">
    <property type="protein sequence ID" value="EFH93550.1"/>
    <property type="molecule type" value="Genomic_DNA"/>
</dbReference>
<comment type="caution">
    <text evidence="12">Lacks conserved residue(s) required for the propagation of feature annotation.</text>
</comment>
<keyword evidence="4 12" id="KW-0808">Transferase</keyword>
<dbReference type="PROSITE" id="PS00583">
    <property type="entry name" value="PFKB_KINASES_1"/>
    <property type="match status" value="1"/>
</dbReference>
<dbReference type="InterPro" id="IPR011611">
    <property type="entry name" value="PfkB_dom"/>
</dbReference>
<dbReference type="SUPFAM" id="SSF53613">
    <property type="entry name" value="Ribokinase-like"/>
    <property type="match status" value="1"/>
</dbReference>
<feature type="binding site" evidence="12">
    <location>
        <begin position="17"/>
        <end position="19"/>
    </location>
    <ligand>
        <name>substrate</name>
    </ligand>
</feature>
<evidence type="ECO:0000256" key="12">
    <source>
        <dbReference type="HAMAP-Rule" id="MF_01987"/>
    </source>
</evidence>
<evidence type="ECO:0000256" key="6">
    <source>
        <dbReference type="ARBA" id="ARBA00022741"/>
    </source>
</evidence>
<dbReference type="Gene3D" id="3.40.1190.20">
    <property type="match status" value="1"/>
</dbReference>
<evidence type="ECO:0000256" key="4">
    <source>
        <dbReference type="ARBA" id="ARBA00022679"/>
    </source>
</evidence>
<evidence type="ECO:0000313" key="14">
    <source>
        <dbReference type="EMBL" id="EFH93550.1"/>
    </source>
</evidence>
<feature type="binding site" evidence="12">
    <location>
        <position position="291"/>
    </location>
    <ligand>
        <name>K(+)</name>
        <dbReference type="ChEBI" id="CHEBI:29103"/>
    </ligand>
</feature>
<organism evidence="14">
    <name type="scientific">Finegoldia magna ATCC 53516</name>
    <dbReference type="NCBI Taxonomy" id="525282"/>
    <lineage>
        <taxon>Bacteria</taxon>
        <taxon>Bacillati</taxon>
        <taxon>Bacillota</taxon>
        <taxon>Tissierellia</taxon>
        <taxon>Tissierellales</taxon>
        <taxon>Peptoniphilaceae</taxon>
        <taxon>Finegoldia</taxon>
    </lineage>
</organism>
<evidence type="ECO:0000256" key="1">
    <source>
        <dbReference type="ARBA" id="ARBA00005380"/>
    </source>
</evidence>
<evidence type="ECO:0000256" key="10">
    <source>
        <dbReference type="ARBA" id="ARBA00022958"/>
    </source>
</evidence>
<comment type="subunit">
    <text evidence="12">Homodimer.</text>
</comment>
<comment type="similarity">
    <text evidence="1">Belongs to the carbohydrate kinase pfkB family.</text>
</comment>
<feature type="binding site" evidence="12">
    <location>
        <position position="287"/>
    </location>
    <ligand>
        <name>K(+)</name>
        <dbReference type="ChEBI" id="CHEBI:29103"/>
    </ligand>
</feature>
<keyword evidence="5 12" id="KW-0479">Metal-binding</keyword>
<dbReference type="PRINTS" id="PR00990">
    <property type="entry name" value="RIBOKINASE"/>
</dbReference>
<comment type="catalytic activity">
    <reaction evidence="12">
        <text>D-ribose + ATP = D-ribose 5-phosphate + ADP + H(+)</text>
        <dbReference type="Rhea" id="RHEA:13697"/>
        <dbReference type="ChEBI" id="CHEBI:15378"/>
        <dbReference type="ChEBI" id="CHEBI:30616"/>
        <dbReference type="ChEBI" id="CHEBI:47013"/>
        <dbReference type="ChEBI" id="CHEBI:78346"/>
        <dbReference type="ChEBI" id="CHEBI:456216"/>
        <dbReference type="EC" id="2.7.1.15"/>
    </reaction>
</comment>
<name>D6S9S2_FINMA</name>
<dbReference type="GO" id="GO:0004747">
    <property type="term" value="F:ribokinase activity"/>
    <property type="evidence" value="ECO:0007669"/>
    <property type="project" value="UniProtKB-UniRule"/>
</dbReference>
<keyword evidence="10 12" id="KW-0630">Potassium</keyword>
<keyword evidence="9 12" id="KW-0460">Magnesium</keyword>
<feature type="binding site" evidence="12">
    <location>
        <begin position="220"/>
        <end position="225"/>
    </location>
    <ligand>
        <name>ATP</name>
        <dbReference type="ChEBI" id="CHEBI:30616"/>
    </ligand>
</feature>
<dbReference type="InterPro" id="IPR002173">
    <property type="entry name" value="Carboh/pur_kinase_PfkB_CS"/>
</dbReference>
<dbReference type="Pfam" id="PF00294">
    <property type="entry name" value="PfkB"/>
    <property type="match status" value="1"/>
</dbReference>
<dbReference type="STRING" id="525282.HMPREF0391_11208"/>
<comment type="cofactor">
    <cofactor evidence="12">
        <name>Mg(2+)</name>
        <dbReference type="ChEBI" id="CHEBI:18420"/>
    </cofactor>
    <text evidence="12">Requires a divalent cation, most likely magnesium in vivo, as an electrophilic catalyst to aid phosphoryl group transfer. It is the chelate of the metal and the nucleotide that is the actual substrate.</text>
</comment>